<accession>A0ABW0K2U3</accession>
<protein>
    <submittedName>
        <fullName evidence="1">Uncharacterized protein</fullName>
    </submittedName>
</protein>
<proteinExistence type="predicted"/>
<reference evidence="2" key="1">
    <citation type="journal article" date="2019" name="Int. J. Syst. Evol. Microbiol.">
        <title>The Global Catalogue of Microorganisms (GCM) 10K type strain sequencing project: providing services to taxonomists for standard genome sequencing and annotation.</title>
        <authorList>
            <consortium name="The Broad Institute Genomics Platform"/>
            <consortium name="The Broad Institute Genome Sequencing Center for Infectious Disease"/>
            <person name="Wu L."/>
            <person name="Ma J."/>
        </authorList>
    </citation>
    <scope>NUCLEOTIDE SEQUENCE [LARGE SCALE GENOMIC DNA]</scope>
    <source>
        <strain evidence="2">KACC 11904</strain>
    </source>
</reference>
<dbReference type="Proteomes" id="UP001596044">
    <property type="component" value="Unassembled WGS sequence"/>
</dbReference>
<name>A0ABW0K2U3_9BACL</name>
<keyword evidence="2" id="KW-1185">Reference proteome</keyword>
<comment type="caution">
    <text evidence="1">The sequence shown here is derived from an EMBL/GenBank/DDBJ whole genome shotgun (WGS) entry which is preliminary data.</text>
</comment>
<dbReference type="EMBL" id="JBHSMJ010000006">
    <property type="protein sequence ID" value="MFC5447357.1"/>
    <property type="molecule type" value="Genomic_DNA"/>
</dbReference>
<sequence length="170" mass="20153">MAKSVVTMRNIGPGRSGKGSRFGNHLFKYAFTYKLKIETSPWIGQFIFGRKDAPISHRFQTVIIDETVSKDILKPKKELLKHRTPPFINVDLTGNHHFAHTSFYRPYRKHIRKPYSPQKEIYRVVWGLIKLRKIGKTVFGIHIRRGDFLRFKNHSFIWTAPISWYLKWLQ</sequence>
<gene>
    <name evidence="1" type="ORF">ACFPOG_03740</name>
</gene>
<evidence type="ECO:0000313" key="2">
    <source>
        <dbReference type="Proteomes" id="UP001596044"/>
    </source>
</evidence>
<organism evidence="1 2">
    <name type="scientific">Paenibacillus aestuarii</name>
    <dbReference type="NCBI Taxonomy" id="516965"/>
    <lineage>
        <taxon>Bacteria</taxon>
        <taxon>Bacillati</taxon>
        <taxon>Bacillota</taxon>
        <taxon>Bacilli</taxon>
        <taxon>Bacillales</taxon>
        <taxon>Paenibacillaceae</taxon>
        <taxon>Paenibacillus</taxon>
    </lineage>
</organism>
<evidence type="ECO:0000313" key="1">
    <source>
        <dbReference type="EMBL" id="MFC5447357.1"/>
    </source>
</evidence>
<dbReference type="RefSeq" id="WP_270885737.1">
    <property type="nucleotide sequence ID" value="NZ_JAQFVF010000090.1"/>
</dbReference>